<dbReference type="Pfam" id="PF13091">
    <property type="entry name" value="PLDc_2"/>
    <property type="match status" value="2"/>
</dbReference>
<feature type="chain" id="PRO_5007623408" evidence="1">
    <location>
        <begin position="22"/>
        <end position="519"/>
    </location>
</feature>
<protein>
    <submittedName>
        <fullName evidence="3">Phospholipase D/transphosphatidylase</fullName>
    </submittedName>
</protein>
<dbReference type="InterPro" id="IPR001736">
    <property type="entry name" value="PLipase_D/transphosphatidylase"/>
</dbReference>
<dbReference type="SMART" id="SM00155">
    <property type="entry name" value="PLDc"/>
    <property type="match status" value="2"/>
</dbReference>
<reference evidence="3" key="1">
    <citation type="submission" date="2016-01" db="EMBL/GenBank/DDBJ databases">
        <authorList>
            <person name="Peeters C."/>
        </authorList>
    </citation>
    <scope>NUCLEOTIDE SEQUENCE</scope>
    <source>
        <strain evidence="3">LMG 29321</strain>
    </source>
</reference>
<dbReference type="GO" id="GO:0032049">
    <property type="term" value="P:cardiolipin biosynthetic process"/>
    <property type="evidence" value="ECO:0007669"/>
    <property type="project" value="UniProtKB-ARBA"/>
</dbReference>
<evidence type="ECO:0000313" key="4">
    <source>
        <dbReference type="Proteomes" id="UP000071859"/>
    </source>
</evidence>
<organism evidence="3 4">
    <name type="scientific">Caballeronia calidae</name>
    <dbReference type="NCBI Taxonomy" id="1777139"/>
    <lineage>
        <taxon>Bacteria</taxon>
        <taxon>Pseudomonadati</taxon>
        <taxon>Pseudomonadota</taxon>
        <taxon>Betaproteobacteria</taxon>
        <taxon>Burkholderiales</taxon>
        <taxon>Burkholderiaceae</taxon>
        <taxon>Caballeronia</taxon>
    </lineage>
</organism>
<feature type="signal peptide" evidence="1">
    <location>
        <begin position="1"/>
        <end position="21"/>
    </location>
</feature>
<dbReference type="PROSITE" id="PS51257">
    <property type="entry name" value="PROKAR_LIPOPROTEIN"/>
    <property type="match status" value="1"/>
</dbReference>
<comment type="caution">
    <text evidence="3">The sequence shown here is derived from an EMBL/GenBank/DDBJ whole genome shotgun (WGS) entry which is preliminary data.</text>
</comment>
<sequence length="519" mass="56960">MMARPRNLGAAFLIVMLLSCASLPPQTGRPPTYALKNTETTPLAKLFASGERAHPDQSAFHLLQDSVDALLARVILTEKAEKSIDLEYYIWHSDLTGRTLASAVLKAADRGVRVRVLLDDLGTNADDEALLALSAHPNVSVRLFNPVASRGFKTISAALDFSRVNRRMHNKAMIADNEAAILGGRNVGDEYFGASSAVTFGDLDVLMHGPIVHDVSNSFDIFWNSDAAYPIDRLMGRSADPAILAAYRAERDQYVASEQDSPYVVHARQRLTQLVEAGGLDYAWGKATLFYDDPSKITHAPGEPQGQLLTSLRAVDINPRHEMLIISPYFVPGDKGAAWLRGLTESGVHVTVLTNSLAATDVSSVHAGYQRYRKDLLAAGVQLYEFKPIRSSKDAAGKKQLFGSSKASLHAKTFVFDRQQVFIGSMNLDPRSAYLNTEIGVLCDNEAIASQVVSYIEPQLDQNAWRLELRTDANGSRRIIWIDTAADGTVTELDTEPQASFLRRTGVWFMGLLPIESQL</sequence>
<proteinExistence type="predicted"/>
<dbReference type="AlphaFoldDB" id="A0A158CU57"/>
<dbReference type="EMBL" id="FCOX02000024">
    <property type="protein sequence ID" value="SAK85854.1"/>
    <property type="molecule type" value="Genomic_DNA"/>
</dbReference>
<keyword evidence="4" id="KW-1185">Reference proteome</keyword>
<dbReference type="CDD" id="cd09111">
    <property type="entry name" value="PLDc_ymdC_like_1"/>
    <property type="match status" value="1"/>
</dbReference>
<dbReference type="PANTHER" id="PTHR21248">
    <property type="entry name" value="CARDIOLIPIN SYNTHASE"/>
    <property type="match status" value="1"/>
</dbReference>
<dbReference type="CDD" id="cd09113">
    <property type="entry name" value="PLDc_ymdC_like_2"/>
    <property type="match status" value="1"/>
</dbReference>
<accession>A0A158CU57</accession>
<dbReference type="InterPro" id="IPR025202">
    <property type="entry name" value="PLD-like_dom"/>
</dbReference>
<evidence type="ECO:0000259" key="2">
    <source>
        <dbReference type="PROSITE" id="PS50035"/>
    </source>
</evidence>
<dbReference type="PROSITE" id="PS50035">
    <property type="entry name" value="PLD"/>
    <property type="match status" value="2"/>
</dbReference>
<dbReference type="GO" id="GO:0030572">
    <property type="term" value="F:phosphatidyltransferase activity"/>
    <property type="evidence" value="ECO:0007669"/>
    <property type="project" value="UniProtKB-ARBA"/>
</dbReference>
<dbReference type="PANTHER" id="PTHR21248:SF12">
    <property type="entry name" value="CARDIOLIPIN SYNTHASE C"/>
    <property type="match status" value="1"/>
</dbReference>
<feature type="domain" description="PLD phosphodiesterase" evidence="2">
    <location>
        <begin position="405"/>
        <end position="432"/>
    </location>
</feature>
<dbReference type="Gene3D" id="3.30.870.10">
    <property type="entry name" value="Endonuclease Chain A"/>
    <property type="match status" value="2"/>
</dbReference>
<keyword evidence="1" id="KW-0732">Signal</keyword>
<evidence type="ECO:0000313" key="3">
    <source>
        <dbReference type="EMBL" id="SAK85854.1"/>
    </source>
</evidence>
<name>A0A158CU57_9BURK</name>
<dbReference type="Proteomes" id="UP000071859">
    <property type="component" value="Unassembled WGS sequence"/>
</dbReference>
<evidence type="ECO:0000256" key="1">
    <source>
        <dbReference type="SAM" id="SignalP"/>
    </source>
</evidence>
<dbReference type="SUPFAM" id="SSF56024">
    <property type="entry name" value="Phospholipase D/nuclease"/>
    <property type="match status" value="2"/>
</dbReference>
<gene>
    <name evidence="3" type="ORF">AWB78_04374</name>
</gene>
<feature type="domain" description="PLD phosphodiesterase" evidence="2">
    <location>
        <begin position="164"/>
        <end position="191"/>
    </location>
</feature>